<accession>A0A8S3TB09</accession>
<evidence type="ECO:0000256" key="1">
    <source>
        <dbReference type="SAM" id="MobiDB-lite"/>
    </source>
</evidence>
<evidence type="ECO:0000313" key="3">
    <source>
        <dbReference type="EMBL" id="CAG2227562.1"/>
    </source>
</evidence>
<sequence>MDPPAEPVVTGNAPNSRPNSSRAGSRNSVKFPTSNPLPPIGAKGDHQPKEESDSETDSILSDDEMGKGDDDTRSTKSNISRVSSASLDKPGTGSARPSIVRGFKREISVDRDSDDERSSRRSVTFSGDKSMASKETMEKVTYDGRKITFITLNTQTDWDWYQDHGEEAKILTGRSSTQSQHEDGRDSPWSPTGKPEEEDSSDEDSYRRHHEEEDYNYMPSIGPPNILQYNRESEKKEFDVEDPDARLIEDEVDDDFPKDDRGLQYGIFGGVCEFCGHDIQPFPTLEQQLNFPPDQLFCCDRYREFFDFATTTAFSMAEEQKKKSKMINIKSHGPFSDKKAKKAAQERAEKRMKDREMARRQQEVSGMSTQSNFMNSGAAASVARVRPGAPPPQPIENRNTSSREKSNLSRSISNIVAQLSDVDIPDHYEVARQVKTIKYQLSSQMCLNEGWTIRPPSPVLPDDDNDVFTPEPLDPAMIADGKWRERPMIEKFYEDEQKFVTLFPDGTGNVFYPSGNLAILVSSVKLGQYHYVLHDDQPMPKVLSTFDPAGYGSCYHTNGTVRLYLDQMGGVELDDTGAKKKKWSWKDQETHVHAPPFQPICFALNKNMAVRVMGQENIAVTFSAKQRSCRFNVGTKLKLVAPENIPPKEIDDNAIFLSEKKIRVETLLDKVATLLKFPNSPKIDKILPPLHLTSKSLKTERMKKERADQITAQQNKKPGKPILVVS</sequence>
<dbReference type="InterPro" id="IPR029281">
    <property type="entry name" value="FAM194_C"/>
</dbReference>
<dbReference type="PANTHER" id="PTHR23093">
    <property type="entry name" value="SIMILAR TO CHROMOSOME 3 OPEN READING FRAME 20"/>
    <property type="match status" value="1"/>
</dbReference>
<feature type="compositionally biased region" description="Polar residues" evidence="1">
    <location>
        <begin position="363"/>
        <end position="375"/>
    </location>
</feature>
<feature type="region of interest" description="Disordered" evidence="1">
    <location>
        <begin position="1"/>
        <end position="145"/>
    </location>
</feature>
<dbReference type="Proteomes" id="UP000683360">
    <property type="component" value="Unassembled WGS sequence"/>
</dbReference>
<gene>
    <name evidence="3" type="ORF">MEDL_40556</name>
</gene>
<dbReference type="AlphaFoldDB" id="A0A8S3TB09"/>
<evidence type="ECO:0000259" key="2">
    <source>
        <dbReference type="Pfam" id="PF14977"/>
    </source>
</evidence>
<protein>
    <recommendedName>
        <fullName evidence="2">FAM194 C-terminal domain-containing protein</fullName>
    </recommendedName>
</protein>
<feature type="region of interest" description="Disordered" evidence="1">
    <location>
        <begin position="171"/>
        <end position="227"/>
    </location>
</feature>
<organism evidence="3 4">
    <name type="scientific">Mytilus edulis</name>
    <name type="common">Blue mussel</name>
    <dbReference type="NCBI Taxonomy" id="6550"/>
    <lineage>
        <taxon>Eukaryota</taxon>
        <taxon>Metazoa</taxon>
        <taxon>Spiralia</taxon>
        <taxon>Lophotrochozoa</taxon>
        <taxon>Mollusca</taxon>
        <taxon>Bivalvia</taxon>
        <taxon>Autobranchia</taxon>
        <taxon>Pteriomorphia</taxon>
        <taxon>Mytilida</taxon>
        <taxon>Mytiloidea</taxon>
        <taxon>Mytilidae</taxon>
        <taxon>Mytilinae</taxon>
        <taxon>Mytilus</taxon>
    </lineage>
</organism>
<keyword evidence="4" id="KW-1185">Reference proteome</keyword>
<feature type="region of interest" description="Disordered" evidence="1">
    <location>
        <begin position="703"/>
        <end position="726"/>
    </location>
</feature>
<feature type="compositionally biased region" description="Basic and acidic residues" evidence="1">
    <location>
        <begin position="103"/>
        <end position="119"/>
    </location>
</feature>
<proteinExistence type="predicted"/>
<dbReference type="OrthoDB" id="527209at2759"/>
<dbReference type="Pfam" id="PF14977">
    <property type="entry name" value="FAM194"/>
    <property type="match status" value="1"/>
</dbReference>
<name>A0A8S3TB09_MYTED</name>
<feature type="compositionally biased region" description="Polar residues" evidence="1">
    <location>
        <begin position="75"/>
        <end position="86"/>
    </location>
</feature>
<feature type="compositionally biased region" description="Polar residues" evidence="1">
    <location>
        <begin position="12"/>
        <end position="34"/>
    </location>
</feature>
<feature type="domain" description="FAM194 C-terminal" evidence="2">
    <location>
        <begin position="488"/>
        <end position="686"/>
    </location>
</feature>
<evidence type="ECO:0000313" key="4">
    <source>
        <dbReference type="Proteomes" id="UP000683360"/>
    </source>
</evidence>
<feature type="compositionally biased region" description="Basic and acidic residues" evidence="1">
    <location>
        <begin position="64"/>
        <end position="74"/>
    </location>
</feature>
<feature type="region of interest" description="Disordered" evidence="1">
    <location>
        <begin position="330"/>
        <end position="409"/>
    </location>
</feature>
<comment type="caution">
    <text evidence="3">The sequence shown here is derived from an EMBL/GenBank/DDBJ whole genome shotgun (WGS) entry which is preliminary data.</text>
</comment>
<feature type="compositionally biased region" description="Basic and acidic residues" evidence="1">
    <location>
        <begin position="335"/>
        <end position="362"/>
    </location>
</feature>
<dbReference type="PANTHER" id="PTHR23093:SF18">
    <property type="entry name" value="GLUTAMATE RICH 6"/>
    <property type="match status" value="1"/>
</dbReference>
<feature type="compositionally biased region" description="Basic and acidic residues" evidence="1">
    <location>
        <begin position="131"/>
        <end position="145"/>
    </location>
</feature>
<dbReference type="EMBL" id="CAJPWZ010001967">
    <property type="protein sequence ID" value="CAG2227562.1"/>
    <property type="molecule type" value="Genomic_DNA"/>
</dbReference>
<reference evidence="3" key="1">
    <citation type="submission" date="2021-03" db="EMBL/GenBank/DDBJ databases">
        <authorList>
            <person name="Bekaert M."/>
        </authorList>
    </citation>
    <scope>NUCLEOTIDE SEQUENCE</scope>
</reference>
<feature type="compositionally biased region" description="Acidic residues" evidence="1">
    <location>
        <begin position="52"/>
        <end position="63"/>
    </location>
</feature>